<dbReference type="InterPro" id="IPR006124">
    <property type="entry name" value="Metalloenzyme"/>
</dbReference>
<dbReference type="RefSeq" id="WP_250867288.1">
    <property type="nucleotide sequence ID" value="NZ_JAGSOI010000006.1"/>
</dbReference>
<keyword evidence="4" id="KW-1185">Reference proteome</keyword>
<dbReference type="AlphaFoldDB" id="A0A9E5D984"/>
<dbReference type="InterPro" id="IPR017850">
    <property type="entry name" value="Alkaline_phosphatase_core_sf"/>
</dbReference>
<reference evidence="3" key="2">
    <citation type="submission" date="2021-04" db="EMBL/GenBank/DDBJ databases">
        <authorList>
            <person name="Dong X."/>
        </authorList>
    </citation>
    <scope>NUCLEOTIDE SEQUENCE</scope>
    <source>
        <strain evidence="3">LLY</strain>
    </source>
</reference>
<accession>A0A9E5D984</accession>
<reference evidence="3" key="1">
    <citation type="journal article" date="2021" name="mSystems">
        <title>Bacteria and Archaea Synergistically Convert Glycine Betaine to Biogenic Methane in the Formosa Cold Seep of the South China Sea.</title>
        <authorList>
            <person name="Li L."/>
            <person name="Zhang W."/>
            <person name="Zhang S."/>
            <person name="Song L."/>
            <person name="Sun Q."/>
            <person name="Zhang H."/>
            <person name="Xiang H."/>
            <person name="Dong X."/>
        </authorList>
    </citation>
    <scope>NUCLEOTIDE SEQUENCE</scope>
    <source>
        <strain evidence="3">LLY</strain>
    </source>
</reference>
<feature type="transmembrane region" description="Helical" evidence="1">
    <location>
        <begin position="437"/>
        <end position="457"/>
    </location>
</feature>
<dbReference type="Pfam" id="PF01676">
    <property type="entry name" value="Metalloenzyme"/>
    <property type="match status" value="1"/>
</dbReference>
<evidence type="ECO:0000259" key="2">
    <source>
        <dbReference type="Pfam" id="PF01676"/>
    </source>
</evidence>
<keyword evidence="1" id="KW-1133">Transmembrane helix</keyword>
<evidence type="ECO:0000313" key="3">
    <source>
        <dbReference type="EMBL" id="MCM1985915.1"/>
    </source>
</evidence>
<keyword evidence="1" id="KW-0812">Transmembrane</keyword>
<organism evidence="3 4">
    <name type="scientific">Methanococcoides seepicolus</name>
    <dbReference type="NCBI Taxonomy" id="2828780"/>
    <lineage>
        <taxon>Archaea</taxon>
        <taxon>Methanobacteriati</taxon>
        <taxon>Methanobacteriota</taxon>
        <taxon>Stenosarchaea group</taxon>
        <taxon>Methanomicrobia</taxon>
        <taxon>Methanosarcinales</taxon>
        <taxon>Methanosarcinaceae</taxon>
        <taxon>Methanococcoides</taxon>
    </lineage>
</organism>
<dbReference type="GO" id="GO:0016787">
    <property type="term" value="F:hydrolase activity"/>
    <property type="evidence" value="ECO:0007669"/>
    <property type="project" value="UniProtKB-KW"/>
</dbReference>
<dbReference type="SUPFAM" id="SSF53649">
    <property type="entry name" value="Alkaline phosphatase-like"/>
    <property type="match status" value="1"/>
</dbReference>
<dbReference type="GO" id="GO:0046872">
    <property type="term" value="F:metal ion binding"/>
    <property type="evidence" value="ECO:0007669"/>
    <property type="project" value="InterPro"/>
</dbReference>
<feature type="domain" description="Metalloenzyme" evidence="2">
    <location>
        <begin position="97"/>
        <end position="331"/>
    </location>
</feature>
<evidence type="ECO:0000313" key="4">
    <source>
        <dbReference type="Proteomes" id="UP001056766"/>
    </source>
</evidence>
<protein>
    <submittedName>
        <fullName evidence="3">Sulfatase-like hydrolase/transferase</fullName>
    </submittedName>
</protein>
<keyword evidence="1" id="KW-0472">Membrane</keyword>
<sequence>MQLSTPVVALTPIDIQNIETDHGAVILIVDGLGASYIDPEKIPYALDGNPMEKPNIQNISTLAKDGLQAFSVLTPSTEGENGHSVIVTGNPGATSAMITHNDATIYDVARDNGYLMFAILEKGDTTELLAEQDVAIYDSTTSINDPQMKVVLNDNSGQRDTDMIIDVEKIFKEYAILGPTYVQQYKEGKIERYNAYNLWGIETALEVIELMEQYPDQKYILTINIGAIDTAGLYRRNEGYIECIEELDIMIQPLIERAEDNDLAFILTSDHGMAFQSVNGRGGSKSEKYATSPEVLQIPFIATSSNIERKLVDEQLGQEDIAPTILSILDLPNELRFSTGDSFATKRYVNFKILLTETGSVSITSDKRTILETEGDSEYIFYGLEPEKEYIINAELSGNNNQAYERTVFADSDKVIRFEVDKRTDKDMIPKGMRKTLGSILIISINLTGLAIIFRVVKS</sequence>
<name>A0A9E5D984_9EURY</name>
<dbReference type="Gene3D" id="3.40.720.10">
    <property type="entry name" value="Alkaline Phosphatase, subunit A"/>
    <property type="match status" value="1"/>
</dbReference>
<gene>
    <name evidence="3" type="ORF">KDK67_02625</name>
</gene>
<evidence type="ECO:0000256" key="1">
    <source>
        <dbReference type="SAM" id="Phobius"/>
    </source>
</evidence>
<keyword evidence="3" id="KW-0378">Hydrolase</keyword>
<proteinExistence type="predicted"/>
<dbReference type="Proteomes" id="UP001056766">
    <property type="component" value="Unassembled WGS sequence"/>
</dbReference>
<comment type="caution">
    <text evidence="3">The sequence shown here is derived from an EMBL/GenBank/DDBJ whole genome shotgun (WGS) entry which is preliminary data.</text>
</comment>
<dbReference type="EMBL" id="JAGSOI010000006">
    <property type="protein sequence ID" value="MCM1985915.1"/>
    <property type="molecule type" value="Genomic_DNA"/>
</dbReference>